<evidence type="ECO:0000313" key="3">
    <source>
        <dbReference type="EMBL" id="KAF0029352.1"/>
    </source>
</evidence>
<evidence type="ECO:0000256" key="1">
    <source>
        <dbReference type="SAM" id="MobiDB-lite"/>
    </source>
</evidence>
<feature type="region of interest" description="Disordered" evidence="1">
    <location>
        <begin position="47"/>
        <end position="103"/>
    </location>
</feature>
<keyword evidence="2" id="KW-1133">Transmembrane helix</keyword>
<feature type="transmembrane region" description="Helical" evidence="2">
    <location>
        <begin position="15"/>
        <end position="36"/>
    </location>
</feature>
<reference evidence="3 4" key="1">
    <citation type="submission" date="2019-06" db="EMBL/GenBank/DDBJ databases">
        <title>Draft genomes of female and male turbot (Scophthalmus maximus).</title>
        <authorList>
            <person name="Xu H."/>
            <person name="Xu X.-W."/>
            <person name="Shao C."/>
            <person name="Chen S."/>
        </authorList>
    </citation>
    <scope>NUCLEOTIDE SEQUENCE [LARGE SCALE GENOMIC DNA]</scope>
    <source>
        <strain evidence="3">Ysfricsl-2016a</strain>
        <tissue evidence="3">Blood</tissue>
    </source>
</reference>
<evidence type="ECO:0000313" key="4">
    <source>
        <dbReference type="Proteomes" id="UP000438429"/>
    </source>
</evidence>
<comment type="caution">
    <text evidence="3">The sequence shown here is derived from an EMBL/GenBank/DDBJ whole genome shotgun (WGS) entry which is preliminary data.</text>
</comment>
<keyword evidence="2" id="KW-0472">Membrane</keyword>
<organism evidence="3 4">
    <name type="scientific">Scophthalmus maximus</name>
    <name type="common">Turbot</name>
    <name type="synonym">Psetta maxima</name>
    <dbReference type="NCBI Taxonomy" id="52904"/>
    <lineage>
        <taxon>Eukaryota</taxon>
        <taxon>Metazoa</taxon>
        <taxon>Chordata</taxon>
        <taxon>Craniata</taxon>
        <taxon>Vertebrata</taxon>
        <taxon>Euteleostomi</taxon>
        <taxon>Actinopterygii</taxon>
        <taxon>Neopterygii</taxon>
        <taxon>Teleostei</taxon>
        <taxon>Neoteleostei</taxon>
        <taxon>Acanthomorphata</taxon>
        <taxon>Carangaria</taxon>
        <taxon>Pleuronectiformes</taxon>
        <taxon>Pleuronectoidei</taxon>
        <taxon>Scophthalmidae</taxon>
        <taxon>Scophthalmus</taxon>
    </lineage>
</organism>
<sequence>MLPKSSSTMWAGRTYILFVCAWLFLLPVHLLVTGLLQYSAIDLRRRPSTFTRTSPSSPAGDTSTEGPSGISTTTVHLVQLSSPSTLHQPGCRPQRVSPPSSVG</sequence>
<dbReference type="AlphaFoldDB" id="A0A6A4SG57"/>
<dbReference type="EMBL" id="VEVO01000016">
    <property type="protein sequence ID" value="KAF0029352.1"/>
    <property type="molecule type" value="Genomic_DNA"/>
</dbReference>
<accession>A0A6A4SG57</accession>
<evidence type="ECO:0000256" key="2">
    <source>
        <dbReference type="SAM" id="Phobius"/>
    </source>
</evidence>
<keyword evidence="2" id="KW-0812">Transmembrane</keyword>
<gene>
    <name evidence="3" type="ORF">F2P81_018457</name>
</gene>
<name>A0A6A4SG57_SCOMX</name>
<proteinExistence type="predicted"/>
<protein>
    <submittedName>
        <fullName evidence="3">Uncharacterized protein</fullName>
    </submittedName>
</protein>
<feature type="compositionally biased region" description="Low complexity" evidence="1">
    <location>
        <begin position="48"/>
        <end position="58"/>
    </location>
</feature>
<dbReference type="Proteomes" id="UP000438429">
    <property type="component" value="Unassembled WGS sequence"/>
</dbReference>
<feature type="compositionally biased region" description="Polar residues" evidence="1">
    <location>
        <begin position="59"/>
        <end position="87"/>
    </location>
</feature>